<keyword evidence="1" id="KW-0732">Signal</keyword>
<gene>
    <name evidence="2" type="ORF">Cme02nite_21840</name>
</gene>
<dbReference type="AlphaFoldDB" id="A0A8J3L7T7"/>
<dbReference type="RefSeq" id="WP_166381446.1">
    <property type="nucleotide sequence ID" value="NZ_BAAATT010000022.1"/>
</dbReference>
<proteinExistence type="predicted"/>
<name>A0A8J3L7T7_9ACTN</name>
<sequence>MRRPRAGFLPLLLVVAAVSGGCVADGPPPRVWAASVCSALSPWRDEIATLTTRAQQQTPTSTTPQQAKENLVRMLEGARDASEKARGRIADAGVPEVDDGDAIADGVTGSLAKVRDAYGRAGETVRTLSTDDPPAFYQGVSTAMTTLQQEYDASALDTSQLRSTELQQAFGEVPECL</sequence>
<organism evidence="2 3">
    <name type="scientific">Catellatospora methionotrophica</name>
    <dbReference type="NCBI Taxonomy" id="121620"/>
    <lineage>
        <taxon>Bacteria</taxon>
        <taxon>Bacillati</taxon>
        <taxon>Actinomycetota</taxon>
        <taxon>Actinomycetes</taxon>
        <taxon>Micromonosporales</taxon>
        <taxon>Micromonosporaceae</taxon>
        <taxon>Catellatospora</taxon>
    </lineage>
</organism>
<evidence type="ECO:0000313" key="2">
    <source>
        <dbReference type="EMBL" id="GIG13852.1"/>
    </source>
</evidence>
<keyword evidence="3" id="KW-1185">Reference proteome</keyword>
<accession>A0A8J3L7T7</accession>
<dbReference type="Proteomes" id="UP000660339">
    <property type="component" value="Unassembled WGS sequence"/>
</dbReference>
<evidence type="ECO:0008006" key="4">
    <source>
        <dbReference type="Google" id="ProtNLM"/>
    </source>
</evidence>
<feature type="chain" id="PRO_5039036357" description="Lipoprotein" evidence="1">
    <location>
        <begin position="25"/>
        <end position="177"/>
    </location>
</feature>
<dbReference type="PROSITE" id="PS51257">
    <property type="entry name" value="PROKAR_LIPOPROTEIN"/>
    <property type="match status" value="1"/>
</dbReference>
<protein>
    <recommendedName>
        <fullName evidence="4">Lipoprotein</fullName>
    </recommendedName>
</protein>
<evidence type="ECO:0000313" key="3">
    <source>
        <dbReference type="Proteomes" id="UP000660339"/>
    </source>
</evidence>
<dbReference type="EMBL" id="BONJ01000008">
    <property type="protein sequence ID" value="GIG13852.1"/>
    <property type="molecule type" value="Genomic_DNA"/>
</dbReference>
<feature type="signal peptide" evidence="1">
    <location>
        <begin position="1"/>
        <end position="24"/>
    </location>
</feature>
<comment type="caution">
    <text evidence="2">The sequence shown here is derived from an EMBL/GenBank/DDBJ whole genome shotgun (WGS) entry which is preliminary data.</text>
</comment>
<reference evidence="2" key="1">
    <citation type="submission" date="2021-01" db="EMBL/GenBank/DDBJ databases">
        <title>Whole genome shotgun sequence of Catellatospora methionotrophica NBRC 14553.</title>
        <authorList>
            <person name="Komaki H."/>
            <person name="Tamura T."/>
        </authorList>
    </citation>
    <scope>NUCLEOTIDE SEQUENCE</scope>
    <source>
        <strain evidence="2">NBRC 14553</strain>
    </source>
</reference>
<evidence type="ECO:0000256" key="1">
    <source>
        <dbReference type="SAM" id="SignalP"/>
    </source>
</evidence>